<evidence type="ECO:0000256" key="5">
    <source>
        <dbReference type="ARBA" id="ARBA00022989"/>
    </source>
</evidence>
<dbReference type="InterPro" id="IPR003445">
    <property type="entry name" value="Cat_transpt"/>
</dbReference>
<feature type="region of interest" description="Disordered" evidence="8">
    <location>
        <begin position="1"/>
        <end position="29"/>
    </location>
</feature>
<feature type="compositionally biased region" description="Polar residues" evidence="8">
    <location>
        <begin position="17"/>
        <end position="29"/>
    </location>
</feature>
<comment type="caution">
    <text evidence="10">The sequence shown here is derived from an EMBL/GenBank/DDBJ whole genome shotgun (WGS) entry which is preliminary data.</text>
</comment>
<feature type="transmembrane region" description="Helical" evidence="9">
    <location>
        <begin position="163"/>
        <end position="187"/>
    </location>
</feature>
<reference evidence="10 11" key="1">
    <citation type="submission" date="2016-01" db="EMBL/GenBank/DDBJ databases">
        <authorList>
            <person name="Oliw E.H."/>
        </authorList>
    </citation>
    <scope>NUCLEOTIDE SEQUENCE [LARGE SCALE GENOMIC DNA]</scope>
    <source>
        <strain evidence="10 11">MJR8628B</strain>
    </source>
</reference>
<organism evidence="10 11">
    <name type="scientific">Bifidobacterium bifidum</name>
    <dbReference type="NCBI Taxonomy" id="1681"/>
    <lineage>
        <taxon>Bacteria</taxon>
        <taxon>Bacillati</taxon>
        <taxon>Actinomycetota</taxon>
        <taxon>Actinomycetes</taxon>
        <taxon>Bifidobacteriales</taxon>
        <taxon>Bifidobacteriaceae</taxon>
        <taxon>Bifidobacterium</taxon>
    </lineage>
</organism>
<evidence type="ECO:0000313" key="10">
    <source>
        <dbReference type="EMBL" id="KWZ80453.1"/>
    </source>
</evidence>
<keyword evidence="5 9" id="KW-1133">Transmembrane helix</keyword>
<evidence type="ECO:0000256" key="4">
    <source>
        <dbReference type="ARBA" id="ARBA00022692"/>
    </source>
</evidence>
<keyword evidence="6" id="KW-0406">Ion transport</keyword>
<evidence type="ECO:0000256" key="9">
    <source>
        <dbReference type="SAM" id="Phobius"/>
    </source>
</evidence>
<dbReference type="Proteomes" id="UP000070092">
    <property type="component" value="Unassembled WGS sequence"/>
</dbReference>
<accession>A0A133KLH7</accession>
<feature type="transmembrane region" description="Helical" evidence="9">
    <location>
        <begin position="319"/>
        <end position="337"/>
    </location>
</feature>
<feature type="transmembrane region" description="Helical" evidence="9">
    <location>
        <begin position="384"/>
        <end position="415"/>
    </location>
</feature>
<dbReference type="AlphaFoldDB" id="A0A133KLH7"/>
<feature type="transmembrane region" description="Helical" evidence="9">
    <location>
        <begin position="277"/>
        <end position="298"/>
    </location>
</feature>
<dbReference type="GO" id="GO:0030001">
    <property type="term" value="P:metal ion transport"/>
    <property type="evidence" value="ECO:0007669"/>
    <property type="project" value="UniProtKB-ARBA"/>
</dbReference>
<feature type="transmembrane region" description="Helical" evidence="9">
    <location>
        <begin position="436"/>
        <end position="461"/>
    </location>
</feature>
<evidence type="ECO:0000256" key="2">
    <source>
        <dbReference type="ARBA" id="ARBA00022448"/>
    </source>
</evidence>
<feature type="transmembrane region" description="Helical" evidence="9">
    <location>
        <begin position="132"/>
        <end position="151"/>
    </location>
</feature>
<keyword evidence="3" id="KW-1003">Cell membrane</keyword>
<dbReference type="Pfam" id="PF02386">
    <property type="entry name" value="TrkH"/>
    <property type="match status" value="1"/>
</dbReference>
<gene>
    <name evidence="10" type="ORF">HMPREF3196_01785</name>
</gene>
<dbReference type="GO" id="GO:0008324">
    <property type="term" value="F:monoatomic cation transmembrane transporter activity"/>
    <property type="evidence" value="ECO:0007669"/>
    <property type="project" value="InterPro"/>
</dbReference>
<dbReference type="EMBL" id="LRPO01000045">
    <property type="protein sequence ID" value="KWZ80453.1"/>
    <property type="molecule type" value="Genomic_DNA"/>
</dbReference>
<keyword evidence="2" id="KW-0813">Transport</keyword>
<keyword evidence="4 9" id="KW-0812">Transmembrane</keyword>
<feature type="transmembrane region" description="Helical" evidence="9">
    <location>
        <begin position="103"/>
        <end position="120"/>
    </location>
</feature>
<evidence type="ECO:0000256" key="8">
    <source>
        <dbReference type="SAM" id="MobiDB-lite"/>
    </source>
</evidence>
<evidence type="ECO:0000256" key="7">
    <source>
        <dbReference type="ARBA" id="ARBA00023136"/>
    </source>
</evidence>
<evidence type="ECO:0000313" key="11">
    <source>
        <dbReference type="Proteomes" id="UP000070092"/>
    </source>
</evidence>
<dbReference type="PATRIC" id="fig|1681.53.peg.1746"/>
<feature type="transmembrane region" description="Helical" evidence="9">
    <location>
        <begin position="493"/>
        <end position="516"/>
    </location>
</feature>
<name>A0A133KLH7_BIFBI</name>
<evidence type="ECO:0000256" key="3">
    <source>
        <dbReference type="ARBA" id="ARBA00022475"/>
    </source>
</evidence>
<evidence type="ECO:0000256" key="6">
    <source>
        <dbReference type="ARBA" id="ARBA00023065"/>
    </source>
</evidence>
<dbReference type="PANTHER" id="PTHR32024">
    <property type="entry name" value="TRK SYSTEM POTASSIUM UPTAKE PROTEIN TRKG-RELATED"/>
    <property type="match status" value="1"/>
</dbReference>
<dbReference type="PANTHER" id="PTHR32024:SF1">
    <property type="entry name" value="KTR SYSTEM POTASSIUM UPTAKE PROTEIN B"/>
    <property type="match status" value="1"/>
</dbReference>
<comment type="subcellular location">
    <subcellularLocation>
        <location evidence="1">Cell membrane</location>
        <topology evidence="1">Multi-pass membrane protein</topology>
    </subcellularLocation>
</comment>
<evidence type="ECO:0000256" key="1">
    <source>
        <dbReference type="ARBA" id="ARBA00004651"/>
    </source>
</evidence>
<feature type="transmembrane region" description="Helical" evidence="9">
    <location>
        <begin position="214"/>
        <end position="238"/>
    </location>
</feature>
<proteinExistence type="predicted"/>
<keyword evidence="7 9" id="KW-0472">Membrane</keyword>
<protein>
    <submittedName>
        <fullName evidence="10">Cation transport protein</fullName>
    </submittedName>
</protein>
<dbReference type="GO" id="GO:0005886">
    <property type="term" value="C:plasma membrane"/>
    <property type="evidence" value="ECO:0007669"/>
    <property type="project" value="UniProtKB-SubCell"/>
</dbReference>
<sequence>MKTDPGPGGPAPAMRTTAASSPKNTKMASATSLLPRLTRADAYEGAGTMSNLVFDESSANSEASHGYAWWFSGDTFKKAAAEERTRRKRSFIHHLTSHPGRLTIIYFLLLVALSTSLLLLPVSSHEEEPTSFSTAFFTAVSALSTCGISIVNATTHWTAFGQVVLLVSVQMGGLGVMTFASLIALAANHHMKATQRLLTANELGTTKLNEIRGVLTVVITTTFIIESVTFLALFPGLYGINRGNVRHTAREALFFAVMSYNNAGFTPDGAGLHVNNWAVGMPIMASAFCGTLGFPVLLNLMRCARHRTPPRRWSLHTKITLVTTFSLVLLSLAWFLLVEWDNPFLFKGADVETRLRYGVVAAVMPRSSGFDLSWVPQVSEPTKVFMSVIMFIGGGSTSTAGGIRVTTFAVILLICRAAFTGHTDINAFRRRIPTRVAMTAVSITAACLFLVLSASLALMLASDCSLTDALFDACSAFGLGGYSVGVAREDNPAALFILATAMVVGRLGPMTIAYAINRPRALESIRYPNEPIVVG</sequence>